<evidence type="ECO:0000313" key="2">
    <source>
        <dbReference type="Proteomes" id="UP000184694"/>
    </source>
</evidence>
<proteinExistence type="predicted"/>
<reference evidence="2" key="1">
    <citation type="submission" date="2016-11" db="EMBL/GenBank/DDBJ databases">
        <authorList>
            <person name="Varghese N."/>
            <person name="Submissions S."/>
        </authorList>
    </citation>
    <scope>NUCLEOTIDE SEQUENCE [LARGE SCALE GENOMIC DNA]</scope>
    <source>
        <strain evidence="2">DSM 17456</strain>
    </source>
</reference>
<dbReference type="Proteomes" id="UP000184694">
    <property type="component" value="Unassembled WGS sequence"/>
</dbReference>
<dbReference type="OrthoDB" id="9809066at2"/>
<dbReference type="RefSeq" id="WP_074216537.1">
    <property type="nucleotide sequence ID" value="NZ_FSRG01000005.1"/>
</dbReference>
<dbReference type="STRING" id="1121457.SAMN02745161_1726"/>
<dbReference type="AlphaFoldDB" id="A0A1N6GPR0"/>
<keyword evidence="2" id="KW-1185">Reference proteome</keyword>
<evidence type="ECO:0000313" key="1">
    <source>
        <dbReference type="EMBL" id="SIO09493.1"/>
    </source>
</evidence>
<name>A0A1N6GPR0_9BACT</name>
<dbReference type="EMBL" id="FSRG01000005">
    <property type="protein sequence ID" value="SIO09493.1"/>
    <property type="molecule type" value="Genomic_DNA"/>
</dbReference>
<protein>
    <submittedName>
        <fullName evidence="1">Uncharacterized protein</fullName>
    </submittedName>
</protein>
<gene>
    <name evidence="1" type="ORF">SAMN02745161_1726</name>
</gene>
<organism evidence="1 2">
    <name type="scientific">Halodesulfovibrio marinisediminis DSM 17456</name>
    <dbReference type="NCBI Taxonomy" id="1121457"/>
    <lineage>
        <taxon>Bacteria</taxon>
        <taxon>Pseudomonadati</taxon>
        <taxon>Thermodesulfobacteriota</taxon>
        <taxon>Desulfovibrionia</taxon>
        <taxon>Desulfovibrionales</taxon>
        <taxon>Desulfovibrionaceae</taxon>
        <taxon>Halodesulfovibrio</taxon>
    </lineage>
</organism>
<sequence length="83" mass="9305">MTGNTYFRIKNRRTDQITAQYASHVFKASGQKFIVPVGGGIGKVVKVWGVPINLQVQVFYNAIAPDEIGDYSARFQIQLLFPE</sequence>
<accession>A0A1N6GPR0</accession>